<keyword evidence="4" id="KW-0804">Transcription</keyword>
<dbReference type="GO" id="GO:0003700">
    <property type="term" value="F:DNA-binding transcription factor activity"/>
    <property type="evidence" value="ECO:0007669"/>
    <property type="project" value="InterPro"/>
</dbReference>
<dbReference type="RefSeq" id="WP_073436680.1">
    <property type="nucleotide sequence ID" value="NZ_BJXU01000207.1"/>
</dbReference>
<dbReference type="GO" id="GO:0006351">
    <property type="term" value="P:DNA-templated transcription"/>
    <property type="evidence" value="ECO:0007669"/>
    <property type="project" value="TreeGrafter"/>
</dbReference>
<accession>A0A1M7L0Y7</accession>
<protein>
    <submittedName>
        <fullName evidence="7">DNA-binding transcriptional regulator, LysR family</fullName>
    </submittedName>
    <submittedName>
        <fullName evidence="6">LysR family transcriptional regulator</fullName>
    </submittedName>
</protein>
<dbReference type="SUPFAM" id="SSF53850">
    <property type="entry name" value="Periplasmic binding protein-like II"/>
    <property type="match status" value="1"/>
</dbReference>
<dbReference type="Pfam" id="PF00126">
    <property type="entry name" value="HTH_1"/>
    <property type="match status" value="1"/>
</dbReference>
<feature type="domain" description="HTH lysR-type" evidence="5">
    <location>
        <begin position="1"/>
        <end position="61"/>
    </location>
</feature>
<gene>
    <name evidence="6" type="ORF">HCU01_42690</name>
    <name evidence="7" type="ORF">SAMN05660971_03690</name>
</gene>
<evidence type="ECO:0000259" key="5">
    <source>
        <dbReference type="PROSITE" id="PS50931"/>
    </source>
</evidence>
<dbReference type="OrthoDB" id="9815676at2"/>
<evidence type="ECO:0000313" key="8">
    <source>
        <dbReference type="Proteomes" id="UP000184123"/>
    </source>
</evidence>
<dbReference type="EMBL" id="BJXU01000207">
    <property type="protein sequence ID" value="GEN26320.1"/>
    <property type="molecule type" value="Genomic_DNA"/>
</dbReference>
<keyword evidence="9" id="KW-1185">Reference proteome</keyword>
<evidence type="ECO:0000313" key="6">
    <source>
        <dbReference type="EMBL" id="GEN26320.1"/>
    </source>
</evidence>
<dbReference type="Gene3D" id="3.40.190.290">
    <property type="match status" value="1"/>
</dbReference>
<dbReference type="InterPro" id="IPR000847">
    <property type="entry name" value="LysR_HTH_N"/>
</dbReference>
<evidence type="ECO:0000313" key="7">
    <source>
        <dbReference type="EMBL" id="SHM71508.1"/>
    </source>
</evidence>
<reference evidence="6 9" key="2">
    <citation type="submission" date="2019-07" db="EMBL/GenBank/DDBJ databases">
        <title>Whole genome shotgun sequence of Halomonas cupida NBRC 102219.</title>
        <authorList>
            <person name="Hosoyama A."/>
            <person name="Uohara A."/>
            <person name="Ohji S."/>
            <person name="Ichikawa N."/>
        </authorList>
    </citation>
    <scope>NUCLEOTIDE SEQUENCE [LARGE SCALE GENOMIC DNA]</scope>
    <source>
        <strain evidence="6 9">NBRC 102219</strain>
    </source>
</reference>
<dbReference type="Proteomes" id="UP000321726">
    <property type="component" value="Unassembled WGS sequence"/>
</dbReference>
<keyword evidence="3 7" id="KW-0238">DNA-binding</keyword>
<dbReference type="Gene3D" id="1.10.10.10">
    <property type="entry name" value="Winged helix-like DNA-binding domain superfamily/Winged helix DNA-binding domain"/>
    <property type="match status" value="1"/>
</dbReference>
<evidence type="ECO:0000256" key="1">
    <source>
        <dbReference type="ARBA" id="ARBA00009437"/>
    </source>
</evidence>
<dbReference type="Pfam" id="PF03466">
    <property type="entry name" value="LysR_substrate"/>
    <property type="match status" value="1"/>
</dbReference>
<organism evidence="7 8">
    <name type="scientific">Halomonas cupida</name>
    <dbReference type="NCBI Taxonomy" id="44933"/>
    <lineage>
        <taxon>Bacteria</taxon>
        <taxon>Pseudomonadati</taxon>
        <taxon>Pseudomonadota</taxon>
        <taxon>Gammaproteobacteria</taxon>
        <taxon>Oceanospirillales</taxon>
        <taxon>Halomonadaceae</taxon>
        <taxon>Halomonas</taxon>
    </lineage>
</organism>
<dbReference type="AlphaFoldDB" id="A0A1M7L0Y7"/>
<evidence type="ECO:0000256" key="4">
    <source>
        <dbReference type="ARBA" id="ARBA00023163"/>
    </source>
</evidence>
<evidence type="ECO:0000256" key="2">
    <source>
        <dbReference type="ARBA" id="ARBA00023015"/>
    </source>
</evidence>
<dbReference type="PANTHER" id="PTHR30537">
    <property type="entry name" value="HTH-TYPE TRANSCRIPTIONAL REGULATOR"/>
    <property type="match status" value="1"/>
</dbReference>
<dbReference type="SUPFAM" id="SSF46785">
    <property type="entry name" value="Winged helix' DNA-binding domain"/>
    <property type="match status" value="1"/>
</dbReference>
<comment type="similarity">
    <text evidence="1">Belongs to the LysR transcriptional regulatory family.</text>
</comment>
<dbReference type="InterPro" id="IPR036390">
    <property type="entry name" value="WH_DNA-bd_sf"/>
</dbReference>
<evidence type="ECO:0000313" key="9">
    <source>
        <dbReference type="Proteomes" id="UP000321726"/>
    </source>
</evidence>
<dbReference type="InterPro" id="IPR036388">
    <property type="entry name" value="WH-like_DNA-bd_sf"/>
</dbReference>
<keyword evidence="2" id="KW-0805">Transcription regulation</keyword>
<dbReference type="InterPro" id="IPR005119">
    <property type="entry name" value="LysR_subst-bd"/>
</dbReference>
<evidence type="ECO:0000256" key="3">
    <source>
        <dbReference type="ARBA" id="ARBA00023125"/>
    </source>
</evidence>
<dbReference type="FunFam" id="1.10.10.10:FF:000001">
    <property type="entry name" value="LysR family transcriptional regulator"/>
    <property type="match status" value="1"/>
</dbReference>
<dbReference type="Proteomes" id="UP000184123">
    <property type="component" value="Unassembled WGS sequence"/>
</dbReference>
<dbReference type="InterPro" id="IPR058163">
    <property type="entry name" value="LysR-type_TF_proteobact-type"/>
</dbReference>
<dbReference type="PANTHER" id="PTHR30537:SF1">
    <property type="entry name" value="HTH-TYPE TRANSCRIPTIONAL REGULATOR PGRR"/>
    <property type="match status" value="1"/>
</dbReference>
<reference evidence="7 8" key="1">
    <citation type="submission" date="2016-11" db="EMBL/GenBank/DDBJ databases">
        <authorList>
            <person name="Jaros S."/>
            <person name="Januszkiewicz K."/>
            <person name="Wedrychowicz H."/>
        </authorList>
    </citation>
    <scope>NUCLEOTIDE SEQUENCE [LARGE SCALE GENOMIC DNA]</scope>
    <source>
        <strain evidence="7 8">DSM 4740</strain>
    </source>
</reference>
<dbReference type="STRING" id="44933.SAMN05660971_03690"/>
<proteinExistence type="inferred from homology"/>
<sequence length="302" mass="34074">MRGSEFAELQGFMAIVEHGSFVRAAESLHVTASALSQSMKNLESRMRVQLLYRTTRRVHLTEAGEHLATRLRPALNEVSAAVADTAQFSTRPHGRIHVHAMRLGSRLYLEPYLPTFLEDFPDIRVDVTLDDASLDVVQQGYDFSIRLGEMLDQDFIGLPLGPRIRQVAAASPSYLESFGYPLTPADLGQHRCITWRWPGQPGSYQWEFFKDGQWQKVSLEGVLSFNDQSVALEAAVRGAGIAFWAEDQIQPYVERGELVPLLADWSAPFEGFYLCFPKQHQYSAVMRAFIDFLKQAIPVSSY</sequence>
<dbReference type="EMBL" id="FRCA01000011">
    <property type="protein sequence ID" value="SHM71508.1"/>
    <property type="molecule type" value="Genomic_DNA"/>
</dbReference>
<dbReference type="PROSITE" id="PS50931">
    <property type="entry name" value="HTH_LYSR"/>
    <property type="match status" value="1"/>
</dbReference>
<name>A0A1M7L0Y7_9GAMM</name>
<dbReference type="GO" id="GO:0043565">
    <property type="term" value="F:sequence-specific DNA binding"/>
    <property type="evidence" value="ECO:0007669"/>
    <property type="project" value="TreeGrafter"/>
</dbReference>